<gene>
    <name evidence="7" type="ORF">EJB05_51755</name>
</gene>
<dbReference type="InterPro" id="IPR053253">
    <property type="entry name" value="Sex_diff_modulator"/>
</dbReference>
<dbReference type="AlphaFoldDB" id="A0A5J9SUN0"/>
<dbReference type="GO" id="GO:0005634">
    <property type="term" value="C:nucleus"/>
    <property type="evidence" value="ECO:0007669"/>
    <property type="project" value="UniProtKB-SubCell"/>
</dbReference>
<dbReference type="PANTHER" id="PTHR33087">
    <property type="entry name" value="OS07G0539200 PROTEIN"/>
    <property type="match status" value="1"/>
</dbReference>
<evidence type="ECO:0000256" key="6">
    <source>
        <dbReference type="SAM" id="MobiDB-lite"/>
    </source>
</evidence>
<comment type="subcellular location">
    <subcellularLocation>
        <location evidence="1">Nucleus</location>
    </subcellularLocation>
</comment>
<feature type="region of interest" description="Disordered" evidence="6">
    <location>
        <begin position="1178"/>
        <end position="1209"/>
    </location>
</feature>
<feature type="compositionally biased region" description="Basic and acidic residues" evidence="6">
    <location>
        <begin position="1178"/>
        <end position="1191"/>
    </location>
</feature>
<evidence type="ECO:0000256" key="1">
    <source>
        <dbReference type="ARBA" id="ARBA00004123"/>
    </source>
</evidence>
<dbReference type="Gramene" id="TVU02723">
    <property type="protein sequence ID" value="TVU02723"/>
    <property type="gene ID" value="EJB05_51755"/>
</dbReference>
<keyword evidence="5" id="KW-0539">Nucleus</keyword>
<dbReference type="Proteomes" id="UP000324897">
    <property type="component" value="Unassembled WGS sequence"/>
</dbReference>
<reference evidence="7 8" key="1">
    <citation type="journal article" date="2019" name="Sci. Rep.">
        <title>A high-quality genome of Eragrostis curvula grass provides insights into Poaceae evolution and supports new strategies to enhance forage quality.</title>
        <authorList>
            <person name="Carballo J."/>
            <person name="Santos B.A.C.M."/>
            <person name="Zappacosta D."/>
            <person name="Garbus I."/>
            <person name="Selva J.P."/>
            <person name="Gallo C.A."/>
            <person name="Diaz A."/>
            <person name="Albertini E."/>
            <person name="Caccamo M."/>
            <person name="Echenique V."/>
        </authorList>
    </citation>
    <scope>NUCLEOTIDE SEQUENCE [LARGE SCALE GENOMIC DNA]</scope>
    <source>
        <strain evidence="8">cv. Victoria</strain>
        <tissue evidence="7">Leaf</tissue>
    </source>
</reference>
<evidence type="ECO:0000256" key="2">
    <source>
        <dbReference type="ARBA" id="ARBA00023015"/>
    </source>
</evidence>
<evidence type="ECO:0000313" key="7">
    <source>
        <dbReference type="EMBL" id="TVU02723.1"/>
    </source>
</evidence>
<name>A0A5J9SUN0_9POAL</name>
<evidence type="ECO:0000256" key="4">
    <source>
        <dbReference type="ARBA" id="ARBA00023163"/>
    </source>
</evidence>
<keyword evidence="3" id="KW-0238">DNA-binding</keyword>
<dbReference type="PANTHER" id="PTHR33087:SF21">
    <property type="entry name" value="OS03G0782100 PROTEIN"/>
    <property type="match status" value="1"/>
</dbReference>
<comment type="caution">
    <text evidence="7">The sequence shown here is derived from an EMBL/GenBank/DDBJ whole genome shotgun (WGS) entry which is preliminary data.</text>
</comment>
<keyword evidence="2" id="KW-0805">Transcription regulation</keyword>
<keyword evidence="4" id="KW-0804">Transcription</keyword>
<dbReference type="GO" id="GO:0003677">
    <property type="term" value="F:DNA binding"/>
    <property type="evidence" value="ECO:0007669"/>
    <property type="project" value="UniProtKB-KW"/>
</dbReference>
<accession>A0A5J9SUN0</accession>
<dbReference type="SUPFAM" id="SSF54001">
    <property type="entry name" value="Cysteine proteinases"/>
    <property type="match status" value="1"/>
</dbReference>
<dbReference type="OrthoDB" id="1751080at2759"/>
<dbReference type="Gene3D" id="3.40.395.10">
    <property type="entry name" value="Adenoviral Proteinase, Chain A"/>
    <property type="match status" value="1"/>
</dbReference>
<sequence>MDPRSWHRSANRGDRRNEEQCDDACPECVKLACTICLNEGCQQDDQEDSSSDEIDISTTAWDACRAVIPCKARDHFNILVGSKVEMVTSEGLPFTMDVVKNPDKTYIEGDWSYFRCVYNLVHPDTVKIVYKNNMRGFHLKPYHPRGFIKQPDKNNATTGADMILEGCWYTARMPTLTDSERESLLDMLIEIDQPSLRVLVHRLTATNINKGELKLPRKFVNLLKLEGHGYINFRLGFDEAPTPSGYNITCYYQLLMICAPDVDTIQGITGCGIIGSKLWKGTRHCTVHGRSSLMAGPRKRKAREDGLAVADMDTPKVNSAFSSAAVHRVFYNCGGEKLKLLQSIGFGGLSTVRKSSNLNRQLALWLLRNMDSRTGSVLFGDGTMKEVKDADVNLILGLPLGDGAVSFPPFSKHMYDKVTELLGLQPGAEIKLNYLENILTTNYAYPMSEEDKVAYRIAAVLFADAHFLAPKGNQPKIKKQLTQLLCDPESIRDLNWSGYVIDALKSSSIRVQDALDRGNKTFTIDGCLLLIEIFYLDNLDFGSMLLPYMSIPRAIDFTNERFKCYIDADRMDAHSCTFGKTKLKERSDVLHSWCGKHWTTVPLMTQNQHAFFRGTAVQYISTLIEDNKGASGHSMETLSHYLANRIRLVQSGQVKDMSGPLGYSDRPTTEAPTVVDDPDLTGPHLILNYEFEIVAKEVTTFGCFGLSPFELYWDVPDPPMVDVKAMTNIVSKMTKEEKGNLWYLHDVPGKLYVNGKVLYNQQVLGHDLEWNFIDAALRMFTVSEFENSLAGFKMRWRHFLPSFWAIDVKRGGELMQSQRIRDMFIGDHFSYNVEDCRMIIAPVLVEWNWCCYVWDFQEKSLTVLDPTRMDSSPAEIEEAHNASICSLHDAVFDCKNTFFRGWNVSREDWSIKCKAFPGFGGPRSLSGVYALHFACYYDGQKLLRKLNGHEALLFRDKVMYGVLTMQGNIAKVPAHICIVKPTKEMVAEEEQLSQLAVVGFVTHGRESSISVSDVCYAVRREFNLELDCFKVKMFYPDDFLIRFKKAEDRDIVARAGLMKDPCFVMELKPWTRKLYAHPVGMDVKVEIELKGIPAHAWQPATVEKLLSPFCSIETMYAPTRVQPRYGVEGWASSVAAVPPSTWLGIPEPVWSDKLSDVMDIGGAPNKVSAYQVELVTKEMGPDPDYGSDHTMDSGYGYDSDRSPKGYGSD</sequence>
<dbReference type="InterPro" id="IPR038765">
    <property type="entry name" value="Papain-like_cys_pep_sf"/>
</dbReference>
<dbReference type="EMBL" id="RWGY01000287">
    <property type="protein sequence ID" value="TVU02723.1"/>
    <property type="molecule type" value="Genomic_DNA"/>
</dbReference>
<evidence type="ECO:0000313" key="8">
    <source>
        <dbReference type="Proteomes" id="UP000324897"/>
    </source>
</evidence>
<protein>
    <submittedName>
        <fullName evidence="7">Uncharacterized protein</fullName>
    </submittedName>
</protein>
<evidence type="ECO:0000256" key="5">
    <source>
        <dbReference type="ARBA" id="ARBA00023242"/>
    </source>
</evidence>
<dbReference type="InterPro" id="IPR015300">
    <property type="entry name" value="DNA-bd_pseudobarrel_sf"/>
</dbReference>
<evidence type="ECO:0000256" key="3">
    <source>
        <dbReference type="ARBA" id="ARBA00023125"/>
    </source>
</evidence>
<proteinExistence type="predicted"/>
<keyword evidence="8" id="KW-1185">Reference proteome</keyword>
<dbReference type="SUPFAM" id="SSF101936">
    <property type="entry name" value="DNA-binding pseudobarrel domain"/>
    <property type="match status" value="1"/>
</dbReference>
<organism evidence="7 8">
    <name type="scientific">Eragrostis curvula</name>
    <name type="common">weeping love grass</name>
    <dbReference type="NCBI Taxonomy" id="38414"/>
    <lineage>
        <taxon>Eukaryota</taxon>
        <taxon>Viridiplantae</taxon>
        <taxon>Streptophyta</taxon>
        <taxon>Embryophyta</taxon>
        <taxon>Tracheophyta</taxon>
        <taxon>Spermatophyta</taxon>
        <taxon>Magnoliopsida</taxon>
        <taxon>Liliopsida</taxon>
        <taxon>Poales</taxon>
        <taxon>Poaceae</taxon>
        <taxon>PACMAD clade</taxon>
        <taxon>Chloridoideae</taxon>
        <taxon>Eragrostideae</taxon>
        <taxon>Eragrostidinae</taxon>
        <taxon>Eragrostis</taxon>
    </lineage>
</organism>